<gene>
    <name evidence="1" type="ORF">TCLT_LOCUS3190</name>
</gene>
<evidence type="ECO:0000313" key="2">
    <source>
        <dbReference type="Proteomes" id="UP000276776"/>
    </source>
</evidence>
<proteinExistence type="predicted"/>
<keyword evidence="2" id="KW-1185">Reference proteome</keyword>
<dbReference type="STRING" id="103827.A0A0N5CSJ1"/>
<evidence type="ECO:0000313" key="1">
    <source>
        <dbReference type="EMBL" id="VDM99538.1"/>
    </source>
</evidence>
<name>A0A0N5CSJ1_THECL</name>
<dbReference type="WBParaSite" id="TCLT_0000319301-mRNA-1">
    <property type="protein sequence ID" value="TCLT_0000319301-mRNA-1"/>
    <property type="gene ID" value="TCLT_0000319301"/>
</dbReference>
<dbReference type="Proteomes" id="UP000276776">
    <property type="component" value="Unassembled WGS sequence"/>
</dbReference>
<sequence length="100" mass="12164">MFMSHYADYHCRLRDVCRALQETQERVAVQRKEVETILEEEKEFRELAEQVQCAGVQLKALRDDIEKIKCRIMTCRMKLIHLNDEKFKKGLKIFYYEYLE</sequence>
<protein>
    <submittedName>
        <fullName evidence="3">SynN domain-containing protein</fullName>
    </submittedName>
</protein>
<organism evidence="3">
    <name type="scientific">Thelazia callipaeda</name>
    <name type="common">Oriental eyeworm</name>
    <name type="synonym">Parasitic nematode</name>
    <dbReference type="NCBI Taxonomy" id="103827"/>
    <lineage>
        <taxon>Eukaryota</taxon>
        <taxon>Metazoa</taxon>
        <taxon>Ecdysozoa</taxon>
        <taxon>Nematoda</taxon>
        <taxon>Chromadorea</taxon>
        <taxon>Rhabditida</taxon>
        <taxon>Spirurina</taxon>
        <taxon>Spiruromorpha</taxon>
        <taxon>Thelazioidea</taxon>
        <taxon>Thelaziidae</taxon>
        <taxon>Thelazia</taxon>
    </lineage>
</organism>
<accession>A0A0N5CSJ1</accession>
<evidence type="ECO:0000313" key="3">
    <source>
        <dbReference type="WBParaSite" id="TCLT_0000319301-mRNA-1"/>
    </source>
</evidence>
<reference evidence="1 2" key="2">
    <citation type="submission" date="2018-11" db="EMBL/GenBank/DDBJ databases">
        <authorList>
            <consortium name="Pathogen Informatics"/>
        </authorList>
    </citation>
    <scope>NUCLEOTIDE SEQUENCE [LARGE SCALE GENOMIC DNA]</scope>
</reference>
<dbReference type="AlphaFoldDB" id="A0A0N5CSJ1"/>
<dbReference type="OrthoDB" id="10462526at2759"/>
<reference evidence="3" key="1">
    <citation type="submission" date="2017-02" db="UniProtKB">
        <authorList>
            <consortium name="WormBaseParasite"/>
        </authorList>
    </citation>
    <scope>IDENTIFICATION</scope>
</reference>
<dbReference type="EMBL" id="UYYF01001105">
    <property type="protein sequence ID" value="VDM99538.1"/>
    <property type="molecule type" value="Genomic_DNA"/>
</dbReference>